<evidence type="ECO:0000313" key="1">
    <source>
        <dbReference type="EMBL" id="KAF0023052.1"/>
    </source>
</evidence>
<gene>
    <name evidence="1" type="ORF">F2P81_023682</name>
</gene>
<organism evidence="1 2">
    <name type="scientific">Scophthalmus maximus</name>
    <name type="common">Turbot</name>
    <name type="synonym">Psetta maxima</name>
    <dbReference type="NCBI Taxonomy" id="52904"/>
    <lineage>
        <taxon>Eukaryota</taxon>
        <taxon>Metazoa</taxon>
        <taxon>Chordata</taxon>
        <taxon>Craniata</taxon>
        <taxon>Vertebrata</taxon>
        <taxon>Euteleostomi</taxon>
        <taxon>Actinopterygii</taxon>
        <taxon>Neopterygii</taxon>
        <taxon>Teleostei</taxon>
        <taxon>Neoteleostei</taxon>
        <taxon>Acanthomorphata</taxon>
        <taxon>Carangaria</taxon>
        <taxon>Pleuronectiformes</taxon>
        <taxon>Pleuronectoidei</taxon>
        <taxon>Scophthalmidae</taxon>
        <taxon>Scophthalmus</taxon>
    </lineage>
</organism>
<proteinExistence type="predicted"/>
<accession>A0A6A4RVF5</accession>
<protein>
    <submittedName>
        <fullName evidence="1">Uncharacterized protein</fullName>
    </submittedName>
</protein>
<dbReference type="EMBL" id="VEVO01000022">
    <property type="protein sequence ID" value="KAF0023052.1"/>
    <property type="molecule type" value="Genomic_DNA"/>
</dbReference>
<dbReference type="AlphaFoldDB" id="A0A6A4RVF5"/>
<comment type="caution">
    <text evidence="1">The sequence shown here is derived from an EMBL/GenBank/DDBJ whole genome shotgun (WGS) entry which is preliminary data.</text>
</comment>
<name>A0A6A4RVF5_SCOMX</name>
<reference evidence="1 2" key="1">
    <citation type="submission" date="2019-06" db="EMBL/GenBank/DDBJ databases">
        <title>Draft genomes of female and male turbot (Scophthalmus maximus).</title>
        <authorList>
            <person name="Xu H."/>
            <person name="Xu X.-W."/>
            <person name="Shao C."/>
            <person name="Chen S."/>
        </authorList>
    </citation>
    <scope>NUCLEOTIDE SEQUENCE [LARGE SCALE GENOMIC DNA]</scope>
    <source>
        <strain evidence="1">Ysfricsl-2016a</strain>
        <tissue evidence="1">Blood</tissue>
    </source>
</reference>
<evidence type="ECO:0000313" key="2">
    <source>
        <dbReference type="Proteomes" id="UP000438429"/>
    </source>
</evidence>
<dbReference type="Proteomes" id="UP000438429">
    <property type="component" value="Unassembled WGS sequence"/>
</dbReference>
<sequence length="68" mass="7926">MIQTVVSNLVLSVVYFWWYRPVIIHLLSTVKDICECSLVVFAAVSILCVLQDCFQQREQTNLLSEEYQ</sequence>